<sequence>MSFQLSHLIITNTRMSAGGGVSCHLTHLRHVHRGPQPQKSLIELECSGIPVEEVVDTVKPLQEHGTPLIDVLTAAANTTSVTELVAKLYPLSLNENHKALSKFCSKGQAVTERGPSVVVFGPIHLSNEQGLAWPPAPLPALLSQLP</sequence>
<dbReference type="Proteomes" id="UP000324222">
    <property type="component" value="Unassembled WGS sequence"/>
</dbReference>
<proteinExistence type="predicted"/>
<organism evidence="1 2">
    <name type="scientific">Portunus trituberculatus</name>
    <name type="common">Swimming crab</name>
    <name type="synonym">Neptunus trituberculatus</name>
    <dbReference type="NCBI Taxonomy" id="210409"/>
    <lineage>
        <taxon>Eukaryota</taxon>
        <taxon>Metazoa</taxon>
        <taxon>Ecdysozoa</taxon>
        <taxon>Arthropoda</taxon>
        <taxon>Crustacea</taxon>
        <taxon>Multicrustacea</taxon>
        <taxon>Malacostraca</taxon>
        <taxon>Eumalacostraca</taxon>
        <taxon>Eucarida</taxon>
        <taxon>Decapoda</taxon>
        <taxon>Pleocyemata</taxon>
        <taxon>Brachyura</taxon>
        <taxon>Eubrachyura</taxon>
        <taxon>Portunoidea</taxon>
        <taxon>Portunidae</taxon>
        <taxon>Portuninae</taxon>
        <taxon>Portunus</taxon>
    </lineage>
</organism>
<accession>A0A5B7DJF6</accession>
<name>A0A5B7DJF6_PORTR</name>
<dbReference type="AlphaFoldDB" id="A0A5B7DJF6"/>
<evidence type="ECO:0000313" key="1">
    <source>
        <dbReference type="EMBL" id="MPC21662.1"/>
    </source>
</evidence>
<gene>
    <name evidence="1" type="ORF">E2C01_014653</name>
</gene>
<reference evidence="1 2" key="1">
    <citation type="submission" date="2019-05" db="EMBL/GenBank/DDBJ databases">
        <title>Another draft genome of Portunus trituberculatus and its Hox gene families provides insights of decapod evolution.</title>
        <authorList>
            <person name="Jeong J.-H."/>
            <person name="Song I."/>
            <person name="Kim S."/>
            <person name="Choi T."/>
            <person name="Kim D."/>
            <person name="Ryu S."/>
            <person name="Kim W."/>
        </authorList>
    </citation>
    <scope>NUCLEOTIDE SEQUENCE [LARGE SCALE GENOMIC DNA]</scope>
    <source>
        <tissue evidence="1">Muscle</tissue>
    </source>
</reference>
<protein>
    <submittedName>
        <fullName evidence="1">Uncharacterized protein</fullName>
    </submittedName>
</protein>
<evidence type="ECO:0000313" key="2">
    <source>
        <dbReference type="Proteomes" id="UP000324222"/>
    </source>
</evidence>
<comment type="caution">
    <text evidence="1">The sequence shown here is derived from an EMBL/GenBank/DDBJ whole genome shotgun (WGS) entry which is preliminary data.</text>
</comment>
<dbReference type="EMBL" id="VSRR010001001">
    <property type="protein sequence ID" value="MPC21662.1"/>
    <property type="molecule type" value="Genomic_DNA"/>
</dbReference>
<keyword evidence="2" id="KW-1185">Reference proteome</keyword>